<dbReference type="SUPFAM" id="SSF143865">
    <property type="entry name" value="CorA soluble domain-like"/>
    <property type="match status" value="1"/>
</dbReference>
<dbReference type="RefSeq" id="WP_377814852.1">
    <property type="nucleotide sequence ID" value="NZ_JBHRSJ010000029.1"/>
</dbReference>
<proteinExistence type="inferred from homology"/>
<comment type="similarity">
    <text evidence="2">Belongs to the CorA metal ion transporter (MIT) (TC 1.A.35) family.</text>
</comment>
<accession>A0ABV7AWH3</accession>
<organism evidence="7 8">
    <name type="scientific">Azotobacter bryophylli</name>
    <dbReference type="NCBI Taxonomy" id="1986537"/>
    <lineage>
        <taxon>Bacteria</taxon>
        <taxon>Pseudomonadati</taxon>
        <taxon>Pseudomonadota</taxon>
        <taxon>Gammaproteobacteria</taxon>
        <taxon>Pseudomonadales</taxon>
        <taxon>Pseudomonadaceae</taxon>
        <taxon>Azotobacter</taxon>
    </lineage>
</organism>
<dbReference type="EMBL" id="JBHRSJ010000029">
    <property type="protein sequence ID" value="MFC2973180.1"/>
    <property type="molecule type" value="Genomic_DNA"/>
</dbReference>
<sequence>MINYYLIEDGRLRQQQAQDLVEIPPGVIWIDLLHPTREEERFVEQKLEMEIPTREEMVEIEESSRFYESGGSLFMTASLVSGISQQSPSIAEVTFVLSKRWLVTVRYAELSAFRTFTGKSVRQPELHRSSDMIFASLIEGVVDRIADVLEMLQQQQNSLSTAIFSEKPEDKTDLQKVVKHLGRHNALQAKLNESLLSISRQISFVRQAGEGWLGEPARGWLKTSERDVRSLGEYQAKMSDESSFLLEATLGLINIEQNSIIKVFSIAAVLFLPPTLVGTVYGMNFRHMPELEWYYGYPLALGLMVGSAALSHAWFKFKGWL</sequence>
<feature type="transmembrane region" description="Helical" evidence="6">
    <location>
        <begin position="294"/>
        <end position="315"/>
    </location>
</feature>
<evidence type="ECO:0000313" key="7">
    <source>
        <dbReference type="EMBL" id="MFC2973180.1"/>
    </source>
</evidence>
<reference evidence="8" key="1">
    <citation type="journal article" date="2019" name="Int. J. Syst. Evol. Microbiol.">
        <title>The Global Catalogue of Microorganisms (GCM) 10K type strain sequencing project: providing services to taxonomists for standard genome sequencing and annotation.</title>
        <authorList>
            <consortium name="The Broad Institute Genomics Platform"/>
            <consortium name="The Broad Institute Genome Sequencing Center for Infectious Disease"/>
            <person name="Wu L."/>
            <person name="Ma J."/>
        </authorList>
    </citation>
    <scope>NUCLEOTIDE SEQUENCE [LARGE SCALE GENOMIC DNA]</scope>
    <source>
        <strain evidence="8">KCTC 62195</strain>
    </source>
</reference>
<feature type="transmembrane region" description="Helical" evidence="6">
    <location>
        <begin position="263"/>
        <end position="282"/>
    </location>
</feature>
<evidence type="ECO:0000256" key="6">
    <source>
        <dbReference type="SAM" id="Phobius"/>
    </source>
</evidence>
<keyword evidence="5 6" id="KW-0472">Membrane</keyword>
<dbReference type="CDD" id="cd12837">
    <property type="entry name" value="EcCorA-like_u1"/>
    <property type="match status" value="1"/>
</dbReference>
<dbReference type="InterPro" id="IPR045863">
    <property type="entry name" value="CorA_TM1_TM2"/>
</dbReference>
<dbReference type="Proteomes" id="UP001595457">
    <property type="component" value="Unassembled WGS sequence"/>
</dbReference>
<comment type="caution">
    <text evidence="7">The sequence shown here is derived from an EMBL/GenBank/DDBJ whole genome shotgun (WGS) entry which is preliminary data.</text>
</comment>
<dbReference type="InterPro" id="IPR002523">
    <property type="entry name" value="MgTranspt_CorA/ZnTranspt_ZntB"/>
</dbReference>
<dbReference type="Pfam" id="PF01544">
    <property type="entry name" value="CorA"/>
    <property type="match status" value="1"/>
</dbReference>
<dbReference type="Gene3D" id="3.30.460.20">
    <property type="entry name" value="CorA soluble domain-like"/>
    <property type="match status" value="1"/>
</dbReference>
<keyword evidence="3 6" id="KW-0812">Transmembrane</keyword>
<dbReference type="SUPFAM" id="SSF144083">
    <property type="entry name" value="Magnesium transport protein CorA, transmembrane region"/>
    <property type="match status" value="1"/>
</dbReference>
<dbReference type="Gene3D" id="1.20.58.340">
    <property type="entry name" value="Magnesium transport protein CorA, transmembrane region"/>
    <property type="match status" value="2"/>
</dbReference>
<evidence type="ECO:0000256" key="5">
    <source>
        <dbReference type="ARBA" id="ARBA00023136"/>
    </source>
</evidence>
<comment type="subcellular location">
    <subcellularLocation>
        <location evidence="1">Membrane</location>
        <topology evidence="1">Multi-pass membrane protein</topology>
    </subcellularLocation>
</comment>
<dbReference type="PANTHER" id="PTHR47685:SF1">
    <property type="entry name" value="MAGNESIUM TRANSPORT PROTEIN CORA"/>
    <property type="match status" value="1"/>
</dbReference>
<evidence type="ECO:0000256" key="2">
    <source>
        <dbReference type="ARBA" id="ARBA00009765"/>
    </source>
</evidence>
<name>A0ABV7AWH3_9GAMM</name>
<dbReference type="PANTHER" id="PTHR47685">
    <property type="entry name" value="MAGNESIUM TRANSPORT PROTEIN CORA"/>
    <property type="match status" value="1"/>
</dbReference>
<dbReference type="InterPro" id="IPR045861">
    <property type="entry name" value="CorA_cytoplasmic_dom"/>
</dbReference>
<evidence type="ECO:0000256" key="1">
    <source>
        <dbReference type="ARBA" id="ARBA00004141"/>
    </source>
</evidence>
<keyword evidence="8" id="KW-1185">Reference proteome</keyword>
<dbReference type="InterPro" id="IPR050829">
    <property type="entry name" value="CorA_MIT"/>
</dbReference>
<evidence type="ECO:0000256" key="4">
    <source>
        <dbReference type="ARBA" id="ARBA00022989"/>
    </source>
</evidence>
<evidence type="ECO:0000313" key="8">
    <source>
        <dbReference type="Proteomes" id="UP001595457"/>
    </source>
</evidence>
<evidence type="ECO:0000256" key="3">
    <source>
        <dbReference type="ARBA" id="ARBA00022692"/>
    </source>
</evidence>
<protein>
    <submittedName>
        <fullName evidence="7">Magnesium transporter CorA family protein</fullName>
    </submittedName>
</protein>
<gene>
    <name evidence="7" type="ORF">ACFOJE_13270</name>
</gene>
<keyword evidence="4 6" id="KW-1133">Transmembrane helix</keyword>